<protein>
    <submittedName>
        <fullName evidence="1">Uncharacterized protein</fullName>
    </submittedName>
</protein>
<dbReference type="SUPFAM" id="SSF52540">
    <property type="entry name" value="P-loop containing nucleoside triphosphate hydrolases"/>
    <property type="match status" value="1"/>
</dbReference>
<proteinExistence type="predicted"/>
<name>A0ABV4GFW2_9BRAD</name>
<accession>A0ABV4GFW2</accession>
<evidence type="ECO:0000313" key="1">
    <source>
        <dbReference type="EMBL" id="MEY9470837.1"/>
    </source>
</evidence>
<dbReference type="InterPro" id="IPR051162">
    <property type="entry name" value="T4SS_component"/>
</dbReference>
<dbReference type="RefSeq" id="WP_370090999.1">
    <property type="nucleotide sequence ID" value="NZ_JBGBZN010000002.1"/>
</dbReference>
<dbReference type="EMBL" id="JBGBZN010000002">
    <property type="protein sequence ID" value="MEY9470837.1"/>
    <property type="molecule type" value="Genomic_DNA"/>
</dbReference>
<comment type="caution">
    <text evidence="1">The sequence shown here is derived from an EMBL/GenBank/DDBJ whole genome shotgun (WGS) entry which is preliminary data.</text>
</comment>
<dbReference type="PANTHER" id="PTHR30121:SF6">
    <property type="entry name" value="SLR6007 PROTEIN"/>
    <property type="match status" value="1"/>
</dbReference>
<dbReference type="Proteomes" id="UP001565474">
    <property type="component" value="Unassembled WGS sequence"/>
</dbReference>
<reference evidence="1 2" key="1">
    <citation type="submission" date="2024-07" db="EMBL/GenBank/DDBJ databases">
        <title>Genomic Encyclopedia of Type Strains, Phase V (KMG-V): Genome sequencing to study the core and pangenomes of soil and plant-associated prokaryotes.</title>
        <authorList>
            <person name="Whitman W."/>
        </authorList>
    </citation>
    <scope>NUCLEOTIDE SEQUENCE [LARGE SCALE GENOMIC DNA]</scope>
    <source>
        <strain evidence="1 2">USDA 222</strain>
    </source>
</reference>
<organism evidence="1 2">
    <name type="scientific">Bradyrhizobium yuanmingense</name>
    <dbReference type="NCBI Taxonomy" id="108015"/>
    <lineage>
        <taxon>Bacteria</taxon>
        <taxon>Pseudomonadati</taxon>
        <taxon>Pseudomonadota</taxon>
        <taxon>Alphaproteobacteria</taxon>
        <taxon>Hyphomicrobiales</taxon>
        <taxon>Nitrobacteraceae</taxon>
        <taxon>Bradyrhizobium</taxon>
    </lineage>
</organism>
<sequence length="707" mass="79333">MSSKLPKYIPPSPFTPFLRRFTDERARELSETIALYNEVHAAHFGSMWAREDSIARVNTYIAEQVGEIIELPTSITLVKALDRCQEAVLALETTVFSFPEIDLKSATLSIKEHVDLRRILRAKRHFLANEERVSDLLITALRDACWGFISNLPALSENADAAPLTVPLVCLLHDPRDLVSRIIGTICRKENVEAGLFTTLYERLYANLCEASGNTPADEKPRRPMIYASDSDLPPIELVETYLKGTPFVDLFLCPVPFSLPQKFRFEHQWIVAPPGAGKSTLLQYLILRDLELVAADQASIVVMESNRDLIKAIEGLKEFAPGERLDGKLVVIDAEDIEWPVALNLFDVGMREMHSYSPAEHEGFRNAVLALYDYIFSALLSAEMTSRQNTLFHFTIELLLTIPSATIDTLIDLMQPGGLAKFKEHLPVLDSDARRFFELKFNSKEFDRTKEQVVDRLFAVKRIRTLSRMFAAPKSKFDFFTEMSAGKVILINVPQSLLQEDGVEIVGRFFISMILLAAHKRQLLPKGQRLPCFVYIDECQDFIKRDPKIPVILDQARKLNVGLILAHQRLQQMQPHVLDALYGATAIKCASKISDAAAHALARDMRTTPDFILNQPQYHFAAYVRGVTNAALSVGIPATDLNGAPRMTAHEHAEVRRRIRERYAVNPAASVIARIDVAKPSSEGLNELVSGESVAARDLGGDDWRS</sequence>
<dbReference type="InterPro" id="IPR027417">
    <property type="entry name" value="P-loop_NTPase"/>
</dbReference>
<dbReference type="Gene3D" id="3.40.50.300">
    <property type="entry name" value="P-loop containing nucleotide triphosphate hydrolases"/>
    <property type="match status" value="2"/>
</dbReference>
<evidence type="ECO:0000313" key="2">
    <source>
        <dbReference type="Proteomes" id="UP001565474"/>
    </source>
</evidence>
<gene>
    <name evidence="1" type="ORF">ABH992_003236</name>
</gene>
<keyword evidence="2" id="KW-1185">Reference proteome</keyword>
<dbReference type="PANTHER" id="PTHR30121">
    <property type="entry name" value="UNCHARACTERIZED PROTEIN YJGR-RELATED"/>
    <property type="match status" value="1"/>
</dbReference>